<reference evidence="4" key="2">
    <citation type="submission" date="2024-04" db="EMBL/GenBank/DDBJ databases">
        <authorList>
            <person name="Chen Y."/>
            <person name="Shah S."/>
            <person name="Dougan E. K."/>
            <person name="Thang M."/>
            <person name="Chan C."/>
        </authorList>
    </citation>
    <scope>NUCLEOTIDE SEQUENCE [LARGE SCALE GENOMIC DNA]</scope>
</reference>
<evidence type="ECO:0000313" key="3">
    <source>
        <dbReference type="EMBL" id="CAI4020198.1"/>
    </source>
</evidence>
<name>A0A9P1M5W0_9DINO</name>
<sequence>MGPTASRSMWAYPSAKRQKCAAVGCNFQVTWHATHCCSACASGAPHGPRCEKLEMPKRCATEGCAFEATWHPQYCCHACADGKGHGGKCEQRLASADETATGGIDRSRFYLPGRQLLAECKPNVDRVTFTNLQFAEAQVWGVSVPLCLDLLLPSAEPRSFPCVIFCHGGSWQRGNHKHFLHSQWRDFLLSLGWAVASTQYRFLQEAKLPACEADLRCAVRMLRQHAHDFRLKPDMLVAMGHSAGGHLVSLLPAADVALDGDMRHLAPEVSCRPDALICFAPALKGPRKQIGAFDVVNHSWPPSLVLHGTKDHLLDAETSQEFVEKLQSLEVPAQMVLLEGHGHEVNPPPPEALAAVRDFLLQQNG</sequence>
<dbReference type="OrthoDB" id="437878at2759"/>
<dbReference type="PANTHER" id="PTHR48081:SF33">
    <property type="entry name" value="KYNURENINE FORMAMIDASE"/>
    <property type="match status" value="1"/>
</dbReference>
<dbReference type="Gene3D" id="3.40.50.1820">
    <property type="entry name" value="alpha/beta hydrolase"/>
    <property type="match status" value="1"/>
</dbReference>
<keyword evidence="1" id="KW-0378">Hydrolase</keyword>
<feature type="domain" description="BD-FAE-like" evidence="2">
    <location>
        <begin position="148"/>
        <end position="264"/>
    </location>
</feature>
<dbReference type="AlphaFoldDB" id="A0A9P1M5W0"/>
<dbReference type="InterPro" id="IPR029058">
    <property type="entry name" value="AB_hydrolase_fold"/>
</dbReference>
<dbReference type="EMBL" id="CAMXCT030006796">
    <property type="protein sequence ID" value="CAL4807510.1"/>
    <property type="molecule type" value="Genomic_DNA"/>
</dbReference>
<organism evidence="3">
    <name type="scientific">Cladocopium goreaui</name>
    <dbReference type="NCBI Taxonomy" id="2562237"/>
    <lineage>
        <taxon>Eukaryota</taxon>
        <taxon>Sar</taxon>
        <taxon>Alveolata</taxon>
        <taxon>Dinophyceae</taxon>
        <taxon>Suessiales</taxon>
        <taxon>Symbiodiniaceae</taxon>
        <taxon>Cladocopium</taxon>
    </lineage>
</organism>
<dbReference type="InterPro" id="IPR050300">
    <property type="entry name" value="GDXG_lipolytic_enzyme"/>
</dbReference>
<dbReference type="GO" id="GO:0016787">
    <property type="term" value="F:hydrolase activity"/>
    <property type="evidence" value="ECO:0007669"/>
    <property type="project" value="UniProtKB-KW"/>
</dbReference>
<dbReference type="EMBL" id="CAMXCT010006796">
    <property type="protein sequence ID" value="CAI4020198.1"/>
    <property type="molecule type" value="Genomic_DNA"/>
</dbReference>
<gene>
    <name evidence="3" type="ORF">C1SCF055_LOCUS44638</name>
</gene>
<comment type="caution">
    <text evidence="3">The sequence shown here is derived from an EMBL/GenBank/DDBJ whole genome shotgun (WGS) entry which is preliminary data.</text>
</comment>
<keyword evidence="5" id="KW-1185">Reference proteome</keyword>
<dbReference type="InterPro" id="IPR049492">
    <property type="entry name" value="BD-FAE-like_dom"/>
</dbReference>
<dbReference type="PANTHER" id="PTHR48081">
    <property type="entry name" value="AB HYDROLASE SUPERFAMILY PROTEIN C4A8.06C"/>
    <property type="match status" value="1"/>
</dbReference>
<dbReference type="Pfam" id="PF20434">
    <property type="entry name" value="BD-FAE"/>
    <property type="match status" value="1"/>
</dbReference>
<dbReference type="EMBL" id="CAMXCT020006796">
    <property type="protein sequence ID" value="CAL1173573.1"/>
    <property type="molecule type" value="Genomic_DNA"/>
</dbReference>
<proteinExistence type="predicted"/>
<accession>A0A9P1M5W0</accession>
<evidence type="ECO:0000313" key="5">
    <source>
        <dbReference type="Proteomes" id="UP001152797"/>
    </source>
</evidence>
<evidence type="ECO:0000259" key="2">
    <source>
        <dbReference type="Pfam" id="PF20434"/>
    </source>
</evidence>
<reference evidence="3" key="1">
    <citation type="submission" date="2022-10" db="EMBL/GenBank/DDBJ databases">
        <authorList>
            <person name="Chen Y."/>
            <person name="Dougan E. K."/>
            <person name="Chan C."/>
            <person name="Rhodes N."/>
            <person name="Thang M."/>
        </authorList>
    </citation>
    <scope>NUCLEOTIDE SEQUENCE</scope>
</reference>
<protein>
    <recommendedName>
        <fullName evidence="2">BD-FAE-like domain-containing protein</fullName>
    </recommendedName>
</protein>
<dbReference type="Proteomes" id="UP001152797">
    <property type="component" value="Unassembled WGS sequence"/>
</dbReference>
<evidence type="ECO:0000256" key="1">
    <source>
        <dbReference type="ARBA" id="ARBA00022801"/>
    </source>
</evidence>
<evidence type="ECO:0000313" key="4">
    <source>
        <dbReference type="EMBL" id="CAL1173573.1"/>
    </source>
</evidence>
<dbReference type="SUPFAM" id="SSF53474">
    <property type="entry name" value="alpha/beta-Hydrolases"/>
    <property type="match status" value="1"/>
</dbReference>